<dbReference type="Proteomes" id="UP000784294">
    <property type="component" value="Unassembled WGS sequence"/>
</dbReference>
<sequence length="61" mass="6710">MRLGEDEFALYGLIAANYTSGKAVRGNATVQITLRESTADKWSRPPRVAIQKSILEVSLSE</sequence>
<gene>
    <name evidence="2" type="ORF">PXEA_LOCUS15052</name>
</gene>
<dbReference type="OrthoDB" id="6359008at2759"/>
<accession>A0A448WW20</accession>
<dbReference type="EMBL" id="CAAALY010052193">
    <property type="protein sequence ID" value="VEL21612.1"/>
    <property type="molecule type" value="Genomic_DNA"/>
</dbReference>
<feature type="domain" description="Macroglobulin" evidence="1">
    <location>
        <begin position="13"/>
        <end position="41"/>
    </location>
</feature>
<reference evidence="2" key="1">
    <citation type="submission" date="2018-11" db="EMBL/GenBank/DDBJ databases">
        <authorList>
            <consortium name="Pathogen Informatics"/>
        </authorList>
    </citation>
    <scope>NUCLEOTIDE SEQUENCE</scope>
</reference>
<dbReference type="Pfam" id="PF17791">
    <property type="entry name" value="MG3"/>
    <property type="match status" value="1"/>
</dbReference>
<evidence type="ECO:0000313" key="2">
    <source>
        <dbReference type="EMBL" id="VEL21612.1"/>
    </source>
</evidence>
<organism evidence="2 3">
    <name type="scientific">Protopolystoma xenopodis</name>
    <dbReference type="NCBI Taxonomy" id="117903"/>
    <lineage>
        <taxon>Eukaryota</taxon>
        <taxon>Metazoa</taxon>
        <taxon>Spiralia</taxon>
        <taxon>Lophotrochozoa</taxon>
        <taxon>Platyhelminthes</taxon>
        <taxon>Monogenea</taxon>
        <taxon>Polyopisthocotylea</taxon>
        <taxon>Polystomatidea</taxon>
        <taxon>Polystomatidae</taxon>
        <taxon>Protopolystoma</taxon>
    </lineage>
</organism>
<protein>
    <recommendedName>
        <fullName evidence="1">Macroglobulin domain-containing protein</fullName>
    </recommendedName>
</protein>
<dbReference type="AlphaFoldDB" id="A0A448WW20"/>
<name>A0A448WW20_9PLAT</name>
<dbReference type="InterPro" id="IPR041555">
    <property type="entry name" value="MG3"/>
</dbReference>
<evidence type="ECO:0000259" key="1">
    <source>
        <dbReference type="Pfam" id="PF17791"/>
    </source>
</evidence>
<evidence type="ECO:0000313" key="3">
    <source>
        <dbReference type="Proteomes" id="UP000784294"/>
    </source>
</evidence>
<comment type="caution">
    <text evidence="2">The sequence shown here is derived from an EMBL/GenBank/DDBJ whole genome shotgun (WGS) entry which is preliminary data.</text>
</comment>
<proteinExistence type="predicted"/>
<keyword evidence="3" id="KW-1185">Reference proteome</keyword>